<sequence>MLFKRNLLEKVKKQGNIPKTIAIIMDGNGRWAQRRGLPRTAGHKMGVETVKKITESCIKLGIENVILYAFSTENWKRPKEEVDFLMKLPEEYLSNELDKIIKNNIKIETIGDLDKLPVNTKNTIEIAKNKSVNNNGLNLIFAINYGSRKEILDAAVEFNKNFKEEDLNDLEEADLGKFLETKRKGIPDPDLLIRPGGELRISNFLLWQLAYTELYFTPVLWPDFTEKHLCEAIIDYQKRNRRYGGLKNK</sequence>
<accession>A0A1H9ZBM7</accession>
<keyword evidence="2" id="KW-0479">Metal-binding</keyword>
<feature type="binding site" evidence="2">
    <location>
        <position position="194"/>
    </location>
    <ligand>
        <name>substrate</name>
    </ligand>
</feature>
<dbReference type="GO" id="GO:0016094">
    <property type="term" value="P:polyprenol biosynthetic process"/>
    <property type="evidence" value="ECO:0007669"/>
    <property type="project" value="TreeGrafter"/>
</dbReference>
<organism evidence="3 4">
    <name type="scientific">Anaerobranca gottschalkii DSM 13577</name>
    <dbReference type="NCBI Taxonomy" id="1120990"/>
    <lineage>
        <taxon>Bacteria</taxon>
        <taxon>Bacillati</taxon>
        <taxon>Bacillota</taxon>
        <taxon>Clostridia</taxon>
        <taxon>Eubacteriales</taxon>
        <taxon>Proteinivoracaceae</taxon>
        <taxon>Anaerobranca</taxon>
    </lineage>
</organism>
<dbReference type="NCBIfam" id="NF011405">
    <property type="entry name" value="PRK14830.1"/>
    <property type="match status" value="1"/>
</dbReference>
<feature type="binding site" evidence="2">
    <location>
        <position position="31"/>
    </location>
    <ligand>
        <name>substrate</name>
    </ligand>
</feature>
<dbReference type="EC" id="2.5.1.-" evidence="2"/>
<feature type="binding site" evidence="2">
    <location>
        <position position="43"/>
    </location>
    <ligand>
        <name>substrate</name>
    </ligand>
</feature>
<feature type="active site" evidence="2">
    <location>
        <position position="26"/>
    </location>
</feature>
<dbReference type="HAMAP" id="MF_01139">
    <property type="entry name" value="ISPT"/>
    <property type="match status" value="1"/>
</dbReference>
<keyword evidence="2" id="KW-0460">Magnesium</keyword>
<comment type="function">
    <text evidence="2">Catalyzes the condensation of isopentenyl diphosphate (IPP) with allylic pyrophosphates generating different type of terpenoids.</text>
</comment>
<comment type="similarity">
    <text evidence="2">Belongs to the UPP synthase family.</text>
</comment>
<protein>
    <recommendedName>
        <fullName evidence="2">Isoprenyl transferase</fullName>
        <ecNumber evidence="2">2.5.1.-</ecNumber>
    </recommendedName>
</protein>
<dbReference type="InterPro" id="IPR036424">
    <property type="entry name" value="UPP_synth-like_sf"/>
</dbReference>
<dbReference type="OrthoDB" id="4191603at2"/>
<dbReference type="GO" id="GO:0045547">
    <property type="term" value="F:ditrans,polycis-polyprenyl diphosphate synthase [(2E,6E)-farnesyl diphosphate specific] activity"/>
    <property type="evidence" value="ECO:0007669"/>
    <property type="project" value="TreeGrafter"/>
</dbReference>
<feature type="binding site" evidence="2">
    <location>
        <position position="75"/>
    </location>
    <ligand>
        <name>substrate</name>
    </ligand>
</feature>
<keyword evidence="1 2" id="KW-0808">Transferase</keyword>
<feature type="binding site" evidence="2">
    <location>
        <position position="39"/>
    </location>
    <ligand>
        <name>substrate</name>
    </ligand>
</feature>
<evidence type="ECO:0000313" key="4">
    <source>
        <dbReference type="Proteomes" id="UP000243819"/>
    </source>
</evidence>
<dbReference type="RefSeq" id="WP_091349327.1">
    <property type="nucleotide sequence ID" value="NZ_FOIF01000008.1"/>
</dbReference>
<dbReference type="NCBIfam" id="TIGR00055">
    <property type="entry name" value="uppS"/>
    <property type="match status" value="1"/>
</dbReference>
<dbReference type="STRING" id="1120990.SAMN03080614_10086"/>
<dbReference type="EMBL" id="FOIF01000008">
    <property type="protein sequence ID" value="SES78935.1"/>
    <property type="molecule type" value="Genomic_DNA"/>
</dbReference>
<feature type="active site" description="Proton acceptor" evidence="2">
    <location>
        <position position="74"/>
    </location>
</feature>
<gene>
    <name evidence="3" type="ORF">SAMN03080614_10086</name>
</gene>
<dbReference type="PROSITE" id="PS01066">
    <property type="entry name" value="UPP_SYNTHASE"/>
    <property type="match status" value="1"/>
</dbReference>
<evidence type="ECO:0000256" key="1">
    <source>
        <dbReference type="ARBA" id="ARBA00022679"/>
    </source>
</evidence>
<dbReference type="InterPro" id="IPR001441">
    <property type="entry name" value="UPP_synth-like"/>
</dbReference>
<dbReference type="FunFam" id="3.40.1180.10:FF:000001">
    <property type="entry name" value="(2E,6E)-farnesyl-diphosphate-specific ditrans,polycis-undecaprenyl-diphosphate synthase"/>
    <property type="match status" value="1"/>
</dbReference>
<feature type="binding site" evidence="2">
    <location>
        <begin position="27"/>
        <end position="30"/>
    </location>
    <ligand>
        <name>substrate</name>
    </ligand>
</feature>
<dbReference type="AlphaFoldDB" id="A0A1H9ZBM7"/>
<dbReference type="Pfam" id="PF01255">
    <property type="entry name" value="Prenyltransf"/>
    <property type="match status" value="1"/>
</dbReference>
<dbReference type="Gene3D" id="3.40.1180.10">
    <property type="entry name" value="Decaprenyl diphosphate synthase-like"/>
    <property type="match status" value="1"/>
</dbReference>
<dbReference type="PANTHER" id="PTHR10291:SF0">
    <property type="entry name" value="DEHYDRODOLICHYL DIPHOSPHATE SYNTHASE 2"/>
    <property type="match status" value="1"/>
</dbReference>
<evidence type="ECO:0000313" key="3">
    <source>
        <dbReference type="EMBL" id="SES78935.1"/>
    </source>
</evidence>
<dbReference type="Proteomes" id="UP000243819">
    <property type="component" value="Unassembled WGS sequence"/>
</dbReference>
<dbReference type="PANTHER" id="PTHR10291">
    <property type="entry name" value="DEHYDRODOLICHYL DIPHOSPHATE SYNTHASE FAMILY MEMBER"/>
    <property type="match status" value="1"/>
</dbReference>
<comment type="subunit">
    <text evidence="2">Homodimer.</text>
</comment>
<feature type="binding site" evidence="2">
    <location>
        <position position="26"/>
    </location>
    <ligand>
        <name>Mg(2+)</name>
        <dbReference type="ChEBI" id="CHEBI:18420"/>
    </ligand>
</feature>
<proteinExistence type="inferred from homology"/>
<reference evidence="4" key="1">
    <citation type="submission" date="2016-10" db="EMBL/GenBank/DDBJ databases">
        <authorList>
            <person name="Varghese N."/>
            <person name="Submissions S."/>
        </authorList>
    </citation>
    <scope>NUCLEOTIDE SEQUENCE [LARGE SCALE GENOMIC DNA]</scope>
    <source>
        <strain evidence="4">DSM 13577</strain>
    </source>
</reference>
<comment type="cofactor">
    <cofactor evidence="2">
        <name>Mg(2+)</name>
        <dbReference type="ChEBI" id="CHEBI:18420"/>
    </cofactor>
    <text evidence="2">Binds 2 magnesium ions per subunit.</text>
</comment>
<feature type="binding site" evidence="2">
    <location>
        <begin position="71"/>
        <end position="73"/>
    </location>
    <ligand>
        <name>substrate</name>
    </ligand>
</feature>
<name>A0A1H9ZBM7_9FIRM</name>
<feature type="binding site" evidence="2">
    <location>
        <position position="213"/>
    </location>
    <ligand>
        <name>Mg(2+)</name>
        <dbReference type="ChEBI" id="CHEBI:18420"/>
    </ligand>
</feature>
<feature type="binding site" evidence="2">
    <location>
        <begin position="200"/>
        <end position="202"/>
    </location>
    <ligand>
        <name>substrate</name>
    </ligand>
</feature>
<dbReference type="CDD" id="cd00475">
    <property type="entry name" value="Cis_IPPS"/>
    <property type="match status" value="1"/>
</dbReference>
<keyword evidence="4" id="KW-1185">Reference proteome</keyword>
<dbReference type="SUPFAM" id="SSF64005">
    <property type="entry name" value="Undecaprenyl diphosphate synthase"/>
    <property type="match status" value="1"/>
</dbReference>
<feature type="binding site" evidence="2">
    <location>
        <position position="77"/>
    </location>
    <ligand>
        <name>substrate</name>
    </ligand>
</feature>
<dbReference type="InterPro" id="IPR018520">
    <property type="entry name" value="UPP_synth-like_CS"/>
</dbReference>
<evidence type="ECO:0000256" key="2">
    <source>
        <dbReference type="HAMAP-Rule" id="MF_01139"/>
    </source>
</evidence>
<dbReference type="GO" id="GO:0000287">
    <property type="term" value="F:magnesium ion binding"/>
    <property type="evidence" value="ECO:0007669"/>
    <property type="project" value="UniProtKB-UniRule"/>
</dbReference>